<dbReference type="GO" id="GO:0005634">
    <property type="term" value="C:nucleus"/>
    <property type="evidence" value="ECO:0007669"/>
    <property type="project" value="UniProtKB-SubCell"/>
</dbReference>
<feature type="region of interest" description="Disordered" evidence="12">
    <location>
        <begin position="1"/>
        <end position="20"/>
    </location>
</feature>
<sequence>MSRALSAPDSVKALLPPPSQHRCRPLRPNADHLSPISDTTVPSCCAIFIRCSILALARALLLISWKLDEQCRTQSLLAATLERSATQLWGQASLFEDDPQLRPQIPIARSLVGQTDQMGDGSVPHYCGVFKSLRHFLETKAFAAFDQIPECSVSSLPLDQSVSSPLTALPILRHGADGVVPDFFSLINKLRCYSKLQSPKDTMSEASSMTTVDIIRRRSRGDGDTKKRRLSEEQVELLERSFNDESKLETGRKDLLAAELGLDGKQVAVWFQNRRARQKNKKVEEAYDQLKSAHDAAVAEKWHLENEVLNLKLRLWEAEDEIRKLSLGMAATAGDGSRVSLPSSAGDFRVLNGEAGLMFMHEYEFNDGTPIL</sequence>
<evidence type="ECO:0000256" key="9">
    <source>
        <dbReference type="RuleBase" id="RU000682"/>
    </source>
</evidence>
<dbReference type="CDD" id="cd00086">
    <property type="entry name" value="homeodomain"/>
    <property type="match status" value="1"/>
</dbReference>
<comment type="caution">
    <text evidence="14">The sequence shown here is derived from an EMBL/GenBank/DDBJ whole genome shotgun (WGS) entry which is preliminary data.</text>
</comment>
<evidence type="ECO:0000259" key="13">
    <source>
        <dbReference type="PROSITE" id="PS50071"/>
    </source>
</evidence>
<keyword evidence="15" id="KW-1185">Reference proteome</keyword>
<evidence type="ECO:0000256" key="1">
    <source>
        <dbReference type="ARBA" id="ARBA00004123"/>
    </source>
</evidence>
<keyword evidence="3 8" id="KW-0238">DNA-binding</keyword>
<feature type="coiled-coil region" evidence="11">
    <location>
        <begin position="273"/>
        <end position="300"/>
    </location>
</feature>
<dbReference type="EMBL" id="JACMSC010000019">
    <property type="protein sequence ID" value="KAG6474068.1"/>
    <property type="molecule type" value="Genomic_DNA"/>
</dbReference>
<dbReference type="GO" id="GO:0000981">
    <property type="term" value="F:DNA-binding transcription factor activity, RNA polymerase II-specific"/>
    <property type="evidence" value="ECO:0007669"/>
    <property type="project" value="UniProtKB-UniRule"/>
</dbReference>
<evidence type="ECO:0000256" key="3">
    <source>
        <dbReference type="ARBA" id="ARBA00023125"/>
    </source>
</evidence>
<evidence type="ECO:0000256" key="11">
    <source>
        <dbReference type="SAM" id="Coils"/>
    </source>
</evidence>
<gene>
    <name evidence="14" type="ORF">ZIOFF_067992</name>
</gene>
<comment type="similarity">
    <text evidence="7 10">Belongs to the HD-ZIP homeobox family. Class I subfamily.</text>
</comment>
<feature type="DNA-binding region" description="Homeobox" evidence="8">
    <location>
        <begin position="223"/>
        <end position="282"/>
    </location>
</feature>
<evidence type="ECO:0000256" key="5">
    <source>
        <dbReference type="ARBA" id="ARBA00023163"/>
    </source>
</evidence>
<dbReference type="InterPro" id="IPR001356">
    <property type="entry name" value="HD"/>
</dbReference>
<proteinExistence type="inferred from homology"/>
<dbReference type="PANTHER" id="PTHR24326">
    <property type="entry name" value="HOMEOBOX-LEUCINE ZIPPER PROTEIN"/>
    <property type="match status" value="1"/>
</dbReference>
<evidence type="ECO:0000313" key="15">
    <source>
        <dbReference type="Proteomes" id="UP000734854"/>
    </source>
</evidence>
<keyword evidence="6 8" id="KW-0539">Nucleus</keyword>
<dbReference type="SUPFAM" id="SSF46689">
    <property type="entry name" value="Homeodomain-like"/>
    <property type="match status" value="1"/>
</dbReference>
<dbReference type="AlphaFoldDB" id="A0A8J5CXR4"/>
<dbReference type="PROSITE" id="PS50071">
    <property type="entry name" value="HOMEOBOX_2"/>
    <property type="match status" value="1"/>
</dbReference>
<dbReference type="InterPro" id="IPR009057">
    <property type="entry name" value="Homeodomain-like_sf"/>
</dbReference>
<evidence type="ECO:0000256" key="4">
    <source>
        <dbReference type="ARBA" id="ARBA00023155"/>
    </source>
</evidence>
<evidence type="ECO:0000313" key="14">
    <source>
        <dbReference type="EMBL" id="KAG6474068.1"/>
    </source>
</evidence>
<dbReference type="InterPro" id="IPR045224">
    <property type="entry name" value="HDZip_class_I_plant"/>
</dbReference>
<dbReference type="Gene3D" id="1.10.10.60">
    <property type="entry name" value="Homeodomain-like"/>
    <property type="match status" value="1"/>
</dbReference>
<evidence type="ECO:0000256" key="6">
    <source>
        <dbReference type="ARBA" id="ARBA00023242"/>
    </source>
</evidence>
<evidence type="ECO:0000256" key="7">
    <source>
        <dbReference type="ARBA" id="ARBA00025748"/>
    </source>
</evidence>
<comment type="function">
    <text evidence="10">Transcription factor.</text>
</comment>
<dbReference type="SMART" id="SM00389">
    <property type="entry name" value="HOX"/>
    <property type="match status" value="1"/>
</dbReference>
<dbReference type="PANTHER" id="PTHR24326:SF527">
    <property type="entry name" value="HOMEOBOX-LEUCINE ZIPPER PROTEIN ATHB-40"/>
    <property type="match status" value="1"/>
</dbReference>
<dbReference type="PROSITE" id="PS00027">
    <property type="entry name" value="HOMEOBOX_1"/>
    <property type="match status" value="1"/>
</dbReference>
<reference evidence="14 15" key="1">
    <citation type="submission" date="2020-08" db="EMBL/GenBank/DDBJ databases">
        <title>Plant Genome Project.</title>
        <authorList>
            <person name="Zhang R.-G."/>
        </authorList>
    </citation>
    <scope>NUCLEOTIDE SEQUENCE [LARGE SCALE GENOMIC DNA]</scope>
    <source>
        <tissue evidence="14">Rhizome</tissue>
    </source>
</reference>
<comment type="subcellular location">
    <subcellularLocation>
        <location evidence="1 8 9">Nucleus</location>
    </subcellularLocation>
</comment>
<dbReference type="GO" id="GO:0045893">
    <property type="term" value="P:positive regulation of DNA-templated transcription"/>
    <property type="evidence" value="ECO:0007669"/>
    <property type="project" value="TreeGrafter"/>
</dbReference>
<protein>
    <recommendedName>
        <fullName evidence="10">Homeobox-leucine zipper protein</fullName>
    </recommendedName>
    <alternativeName>
        <fullName evidence="10">HD-ZIP protein</fullName>
    </alternativeName>
    <alternativeName>
        <fullName evidence="10">Homeodomain transcription factor</fullName>
    </alternativeName>
</protein>
<dbReference type="Pfam" id="PF00046">
    <property type="entry name" value="Homeodomain"/>
    <property type="match status" value="1"/>
</dbReference>
<keyword evidence="2 10" id="KW-0805">Transcription regulation</keyword>
<evidence type="ECO:0000256" key="12">
    <source>
        <dbReference type="SAM" id="MobiDB-lite"/>
    </source>
</evidence>
<dbReference type="InterPro" id="IPR017970">
    <property type="entry name" value="Homeobox_CS"/>
</dbReference>
<evidence type="ECO:0000256" key="8">
    <source>
        <dbReference type="PROSITE-ProRule" id="PRU00108"/>
    </source>
</evidence>
<keyword evidence="4 8" id="KW-0371">Homeobox</keyword>
<accession>A0A8J5CXR4</accession>
<dbReference type="Proteomes" id="UP000734854">
    <property type="component" value="Unassembled WGS sequence"/>
</dbReference>
<dbReference type="GO" id="GO:0043565">
    <property type="term" value="F:sequence-specific DNA binding"/>
    <property type="evidence" value="ECO:0007669"/>
    <property type="project" value="TreeGrafter"/>
</dbReference>
<name>A0A8J5CXR4_ZINOF</name>
<keyword evidence="5 10" id="KW-0804">Transcription</keyword>
<feature type="domain" description="Homeobox" evidence="13">
    <location>
        <begin position="221"/>
        <end position="281"/>
    </location>
</feature>
<evidence type="ECO:0000256" key="10">
    <source>
        <dbReference type="RuleBase" id="RU369038"/>
    </source>
</evidence>
<organism evidence="14 15">
    <name type="scientific">Zingiber officinale</name>
    <name type="common">Ginger</name>
    <name type="synonym">Amomum zingiber</name>
    <dbReference type="NCBI Taxonomy" id="94328"/>
    <lineage>
        <taxon>Eukaryota</taxon>
        <taxon>Viridiplantae</taxon>
        <taxon>Streptophyta</taxon>
        <taxon>Embryophyta</taxon>
        <taxon>Tracheophyta</taxon>
        <taxon>Spermatophyta</taxon>
        <taxon>Magnoliopsida</taxon>
        <taxon>Liliopsida</taxon>
        <taxon>Zingiberales</taxon>
        <taxon>Zingiberaceae</taxon>
        <taxon>Zingiber</taxon>
    </lineage>
</organism>
<keyword evidence="11" id="KW-0175">Coiled coil</keyword>
<evidence type="ECO:0000256" key="2">
    <source>
        <dbReference type="ARBA" id="ARBA00023015"/>
    </source>
</evidence>